<name>A0A6F8ZEA9_9FIRM</name>
<dbReference type="Pfam" id="PF01206">
    <property type="entry name" value="TusA"/>
    <property type="match status" value="1"/>
</dbReference>
<evidence type="ECO:0000256" key="1">
    <source>
        <dbReference type="ARBA" id="ARBA00008984"/>
    </source>
</evidence>
<dbReference type="KEGG" id="hfv:R50_0467"/>
<dbReference type="PROSITE" id="PS01148">
    <property type="entry name" value="UPF0033"/>
    <property type="match status" value="1"/>
</dbReference>
<sequence>MPRIQIRPQGPAFREGWLMAEQVLDVRGLSCPMPIVRTKKAIDALAVGDTLKVLATDPGSVADFKAWTARTGHKLLAIDEVPGEYHFTIEKVAG</sequence>
<dbReference type="AlphaFoldDB" id="A0A6F8ZEA9"/>
<evidence type="ECO:0000313" key="4">
    <source>
        <dbReference type="Proteomes" id="UP000503399"/>
    </source>
</evidence>
<accession>A0A6F8ZEA9</accession>
<keyword evidence="4" id="KW-1185">Reference proteome</keyword>
<dbReference type="EMBL" id="LR778114">
    <property type="protein sequence ID" value="CAB1127973.1"/>
    <property type="molecule type" value="Genomic_DNA"/>
</dbReference>
<evidence type="ECO:0000313" key="3">
    <source>
        <dbReference type="EMBL" id="CAB1127973.1"/>
    </source>
</evidence>
<dbReference type="Gene3D" id="3.30.110.40">
    <property type="entry name" value="TusA-like domain"/>
    <property type="match status" value="1"/>
</dbReference>
<dbReference type="PANTHER" id="PTHR33279">
    <property type="entry name" value="SULFUR CARRIER PROTEIN YEDF-RELATED"/>
    <property type="match status" value="1"/>
</dbReference>
<dbReference type="PANTHER" id="PTHR33279:SF6">
    <property type="entry name" value="SULFUR CARRIER PROTEIN YEDF-RELATED"/>
    <property type="match status" value="1"/>
</dbReference>
<dbReference type="SUPFAM" id="SSF64307">
    <property type="entry name" value="SirA-like"/>
    <property type="match status" value="1"/>
</dbReference>
<gene>
    <name evidence="3" type="ORF">R50_0467</name>
</gene>
<evidence type="ECO:0000259" key="2">
    <source>
        <dbReference type="PROSITE" id="PS01148"/>
    </source>
</evidence>
<dbReference type="Proteomes" id="UP000503399">
    <property type="component" value="Chromosome"/>
</dbReference>
<proteinExistence type="inferred from homology"/>
<dbReference type="CDD" id="cd00291">
    <property type="entry name" value="SirA_YedF_YeeD"/>
    <property type="match status" value="1"/>
</dbReference>
<dbReference type="InterPro" id="IPR001455">
    <property type="entry name" value="TusA-like"/>
</dbReference>
<reference evidence="3 4" key="1">
    <citation type="submission" date="2020-02" db="EMBL/GenBank/DDBJ databases">
        <authorList>
            <person name="Hogendoorn C."/>
        </authorList>
    </citation>
    <scope>NUCLEOTIDE SEQUENCE [LARGE SCALE GENOMIC DNA]</scope>
    <source>
        <strain evidence="3">R501</strain>
    </source>
</reference>
<comment type="similarity">
    <text evidence="1">Belongs to the sulfur carrier protein TusA family.</text>
</comment>
<feature type="domain" description="UPF0033" evidence="2">
    <location>
        <begin position="24"/>
        <end position="48"/>
    </location>
</feature>
<organism evidence="3 4">
    <name type="scientific">Candidatus Hydrogenisulfobacillus filiaventi</name>
    <dbReference type="NCBI Taxonomy" id="2707344"/>
    <lineage>
        <taxon>Bacteria</taxon>
        <taxon>Bacillati</taxon>
        <taxon>Bacillota</taxon>
        <taxon>Clostridia</taxon>
        <taxon>Eubacteriales</taxon>
        <taxon>Clostridiales Family XVII. Incertae Sedis</taxon>
        <taxon>Candidatus Hydrogenisulfobacillus</taxon>
    </lineage>
</organism>
<dbReference type="InterPro" id="IPR036868">
    <property type="entry name" value="TusA-like_sf"/>
</dbReference>
<protein>
    <submittedName>
        <fullName evidence="3">Putative sulfur-carrier protein (Modular protein)</fullName>
    </submittedName>
</protein>